<evidence type="ECO:0000313" key="8">
    <source>
        <dbReference type="EMBL" id="OGK28878.1"/>
    </source>
</evidence>
<dbReference type="SUPFAM" id="SSF53067">
    <property type="entry name" value="Actin-like ATPase domain"/>
    <property type="match status" value="2"/>
</dbReference>
<dbReference type="InterPro" id="IPR003494">
    <property type="entry name" value="SHS2_FtsA"/>
</dbReference>
<comment type="function">
    <text evidence="5 6">Cell division protein that is involved in the assembly of the Z ring. May serve as a membrane anchor for the Z ring.</text>
</comment>
<dbReference type="PANTHER" id="PTHR32432">
    <property type="entry name" value="CELL DIVISION PROTEIN FTSA-RELATED"/>
    <property type="match status" value="1"/>
</dbReference>
<dbReference type="Pfam" id="PF14450">
    <property type="entry name" value="FtsA"/>
    <property type="match status" value="2"/>
</dbReference>
<reference evidence="8 9" key="1">
    <citation type="journal article" date="2016" name="Nat. Commun.">
        <title>Thousands of microbial genomes shed light on interconnected biogeochemical processes in an aquifer system.</title>
        <authorList>
            <person name="Anantharaman K."/>
            <person name="Brown C.T."/>
            <person name="Hug L.A."/>
            <person name="Sharon I."/>
            <person name="Castelle C.J."/>
            <person name="Probst A.J."/>
            <person name="Thomas B.C."/>
            <person name="Singh A."/>
            <person name="Wilkins M.J."/>
            <person name="Karaoz U."/>
            <person name="Brodie E.L."/>
            <person name="Williams K.H."/>
            <person name="Hubbard S.S."/>
            <person name="Banfield J.F."/>
        </authorList>
    </citation>
    <scope>NUCLEOTIDE SEQUENCE [LARGE SCALE GENOMIC DNA]</scope>
</reference>
<sequence length="423" mass="46037">MTDELLCGIDIGSSKVTAIIAKVSEEEKQPRVMGFASVASRGIRRGQIVDINQASESVEEAVEKAERMAGTKVQSAYIAVGGPHIESLNSHGVVAVAQPDVEISQDDILRVIDAAKAISLSTTREIIEVIPREYVVDGQSGIKNPLGMSGVRLEVNTHIITASMTNLKNLERCLSDLGIQVQGYVFSGLASALSVLSDTDKELGVVLVDFGGGKIDISIFVEGSLSYSSSIPIGARHITNDIAVGLRISLESAERIKILLTDEKFIKKHMNAKKDDLDISHLRLPEGLQSISYKTIMDGIMKPRIEEIFEKVLNEIDESGLINQVPSGLVITGGGSLTQGVDELARRVIGLPARVGYPQFVTGLIDEVVYPQYSAVVGLLLYAKDTTRDHQKMNLKDFDKIFRNISMKGSFKKMRDLIKSFIP</sequence>
<dbReference type="Pfam" id="PF02491">
    <property type="entry name" value="SHS2_FTSA"/>
    <property type="match status" value="1"/>
</dbReference>
<dbReference type="InterPro" id="IPR043129">
    <property type="entry name" value="ATPase_NBD"/>
</dbReference>
<dbReference type="HAMAP" id="MF_02033">
    <property type="entry name" value="FtsA"/>
    <property type="match status" value="1"/>
</dbReference>
<evidence type="ECO:0000256" key="5">
    <source>
        <dbReference type="HAMAP-Rule" id="MF_02033"/>
    </source>
</evidence>
<dbReference type="NCBIfam" id="TIGR01174">
    <property type="entry name" value="ftsA"/>
    <property type="match status" value="1"/>
</dbReference>
<keyword evidence="4 5" id="KW-0131">Cell cycle</keyword>
<dbReference type="InterPro" id="IPR020823">
    <property type="entry name" value="Cell_div_FtsA"/>
</dbReference>
<protein>
    <recommendedName>
        <fullName evidence="5 6">Cell division protein FtsA</fullName>
    </recommendedName>
</protein>
<evidence type="ECO:0000313" key="9">
    <source>
        <dbReference type="Proteomes" id="UP000177027"/>
    </source>
</evidence>
<dbReference type="GO" id="GO:0009898">
    <property type="term" value="C:cytoplasmic side of plasma membrane"/>
    <property type="evidence" value="ECO:0007669"/>
    <property type="project" value="UniProtKB-UniRule"/>
</dbReference>
<dbReference type="EMBL" id="MFZS01000022">
    <property type="protein sequence ID" value="OGK28878.1"/>
    <property type="molecule type" value="Genomic_DNA"/>
</dbReference>
<comment type="similarity">
    <text evidence="5 6">Belongs to the FtsA/MreB family.</text>
</comment>
<organism evidence="8 9">
    <name type="scientific">Candidatus Roizmanbacteria bacterium RIFCSPHIGHO2_02_FULL_40_9</name>
    <dbReference type="NCBI Taxonomy" id="1802042"/>
    <lineage>
        <taxon>Bacteria</taxon>
        <taxon>Candidatus Roizmaniibacteriota</taxon>
    </lineage>
</organism>
<evidence type="ECO:0000256" key="1">
    <source>
        <dbReference type="ARBA" id="ARBA00022475"/>
    </source>
</evidence>
<dbReference type="Gene3D" id="3.30.420.40">
    <property type="match status" value="2"/>
</dbReference>
<keyword evidence="2 5" id="KW-0132">Cell division</keyword>
<name>A0A1F7HCF8_9BACT</name>
<dbReference type="PIRSF" id="PIRSF003101">
    <property type="entry name" value="FtsA"/>
    <property type="match status" value="1"/>
</dbReference>
<evidence type="ECO:0000256" key="2">
    <source>
        <dbReference type="ARBA" id="ARBA00022618"/>
    </source>
</evidence>
<dbReference type="SMART" id="SM00842">
    <property type="entry name" value="FtsA"/>
    <property type="match status" value="1"/>
</dbReference>
<comment type="subunit">
    <text evidence="5">Self-interacts. Interacts with FtsZ.</text>
</comment>
<proteinExistence type="inferred from homology"/>
<dbReference type="PANTHER" id="PTHR32432:SF4">
    <property type="entry name" value="CELL DIVISION PROTEIN FTSA"/>
    <property type="match status" value="1"/>
</dbReference>
<comment type="caution">
    <text evidence="8">The sequence shown here is derived from an EMBL/GenBank/DDBJ whole genome shotgun (WGS) entry which is preliminary data.</text>
</comment>
<dbReference type="AlphaFoldDB" id="A0A1F7HCF8"/>
<dbReference type="CDD" id="cd24048">
    <property type="entry name" value="ASKHA_NBD_FtsA"/>
    <property type="match status" value="1"/>
</dbReference>
<evidence type="ECO:0000256" key="6">
    <source>
        <dbReference type="PIRNR" id="PIRNR003101"/>
    </source>
</evidence>
<evidence type="ECO:0000256" key="3">
    <source>
        <dbReference type="ARBA" id="ARBA00023136"/>
    </source>
</evidence>
<keyword evidence="3 5" id="KW-0472">Membrane</keyword>
<comment type="subcellular location">
    <subcellularLocation>
        <location evidence="5">Cell membrane</location>
        <topology evidence="5">Peripheral membrane protein</topology>
        <orientation evidence="5">Cytoplasmic side</orientation>
    </subcellularLocation>
    <text evidence="5">Localizes to the Z ring in an FtsZ-dependent manner. Targeted to the membrane through a conserved C-terminal amphipathic helix.</text>
</comment>
<dbReference type="GO" id="GO:0043093">
    <property type="term" value="P:FtsZ-dependent cytokinesis"/>
    <property type="evidence" value="ECO:0007669"/>
    <property type="project" value="UniProtKB-UniRule"/>
</dbReference>
<evidence type="ECO:0000256" key="4">
    <source>
        <dbReference type="ARBA" id="ARBA00023306"/>
    </source>
</evidence>
<dbReference type="Gene3D" id="3.30.1490.110">
    <property type="match status" value="1"/>
</dbReference>
<accession>A0A1F7HCF8</accession>
<keyword evidence="1 5" id="KW-1003">Cell membrane</keyword>
<dbReference type="InterPro" id="IPR050696">
    <property type="entry name" value="FtsA/MreB"/>
</dbReference>
<evidence type="ECO:0000259" key="7">
    <source>
        <dbReference type="SMART" id="SM00842"/>
    </source>
</evidence>
<dbReference type="Proteomes" id="UP000177027">
    <property type="component" value="Unassembled WGS sequence"/>
</dbReference>
<feature type="domain" description="SHS2" evidence="7">
    <location>
        <begin position="6"/>
        <end position="195"/>
    </location>
</feature>
<gene>
    <name evidence="5" type="primary">ftsA</name>
    <name evidence="8" type="ORF">A3D06_02330</name>
</gene>
<dbReference type="GO" id="GO:0032153">
    <property type="term" value="C:cell division site"/>
    <property type="evidence" value="ECO:0007669"/>
    <property type="project" value="UniProtKB-UniRule"/>
</dbReference>